<dbReference type="InterPro" id="IPR025234">
    <property type="entry name" value="YjzH-like"/>
</dbReference>
<evidence type="ECO:0000313" key="2">
    <source>
        <dbReference type="Proteomes" id="UP000264310"/>
    </source>
</evidence>
<proteinExistence type="predicted"/>
<dbReference type="Pfam" id="PF13783">
    <property type="entry name" value="DUF4177"/>
    <property type="match status" value="1"/>
</dbReference>
<keyword evidence="2" id="KW-1185">Reference proteome</keyword>
<name>A0A371WY34_9HYPH</name>
<reference evidence="1 2" key="1">
    <citation type="submission" date="2018-08" db="EMBL/GenBank/DDBJ databases">
        <title>Fulvimarina sp. 85, whole genome shotgun sequence.</title>
        <authorList>
            <person name="Tuo L."/>
        </authorList>
    </citation>
    <scope>NUCLEOTIDE SEQUENCE [LARGE SCALE GENOMIC DNA]</scope>
    <source>
        <strain evidence="1 2">85</strain>
    </source>
</reference>
<dbReference type="Proteomes" id="UP000264310">
    <property type="component" value="Unassembled WGS sequence"/>
</dbReference>
<dbReference type="EMBL" id="QURL01000012">
    <property type="protein sequence ID" value="RFC61915.1"/>
    <property type="molecule type" value="Genomic_DNA"/>
</dbReference>
<accession>A0A371WY34</accession>
<gene>
    <name evidence="1" type="ORF">DYI37_18825</name>
</gene>
<organism evidence="1 2">
    <name type="scientific">Fulvimarina endophytica</name>
    <dbReference type="NCBI Taxonomy" id="2293836"/>
    <lineage>
        <taxon>Bacteria</taxon>
        <taxon>Pseudomonadati</taxon>
        <taxon>Pseudomonadota</taxon>
        <taxon>Alphaproteobacteria</taxon>
        <taxon>Hyphomicrobiales</taxon>
        <taxon>Aurantimonadaceae</taxon>
        <taxon>Fulvimarina</taxon>
    </lineage>
</organism>
<sequence length="58" mass="6640">MPKFEYRVETMKAEKSAKSVTETLNALGADGWELVSVEEPYSTHLLMLFFKRPCAMAR</sequence>
<comment type="caution">
    <text evidence="1">The sequence shown here is derived from an EMBL/GenBank/DDBJ whole genome shotgun (WGS) entry which is preliminary data.</text>
</comment>
<dbReference type="OrthoDB" id="9799495at2"/>
<evidence type="ECO:0000313" key="1">
    <source>
        <dbReference type="EMBL" id="RFC61915.1"/>
    </source>
</evidence>
<protein>
    <submittedName>
        <fullName evidence="1">DUF4177 domain-containing protein</fullName>
    </submittedName>
</protein>
<dbReference type="AlphaFoldDB" id="A0A371WY34"/>